<feature type="compositionally biased region" description="Basic and acidic residues" evidence="1">
    <location>
        <begin position="78"/>
        <end position="89"/>
    </location>
</feature>
<feature type="region of interest" description="Disordered" evidence="1">
    <location>
        <begin position="69"/>
        <end position="101"/>
    </location>
</feature>
<name>A0AAW2Q907_9LAMI</name>
<reference evidence="2" key="2">
    <citation type="journal article" date="2024" name="Plant">
        <title>Genomic evolution and insights into agronomic trait innovations of Sesamum species.</title>
        <authorList>
            <person name="Miao H."/>
            <person name="Wang L."/>
            <person name="Qu L."/>
            <person name="Liu H."/>
            <person name="Sun Y."/>
            <person name="Le M."/>
            <person name="Wang Q."/>
            <person name="Wei S."/>
            <person name="Zheng Y."/>
            <person name="Lin W."/>
            <person name="Duan Y."/>
            <person name="Cao H."/>
            <person name="Xiong S."/>
            <person name="Wang X."/>
            <person name="Wei L."/>
            <person name="Li C."/>
            <person name="Ma Q."/>
            <person name="Ju M."/>
            <person name="Zhao R."/>
            <person name="Li G."/>
            <person name="Mu C."/>
            <person name="Tian Q."/>
            <person name="Mei H."/>
            <person name="Zhang T."/>
            <person name="Gao T."/>
            <person name="Zhang H."/>
        </authorList>
    </citation>
    <scope>NUCLEOTIDE SEQUENCE</scope>
    <source>
        <strain evidence="2">G01</strain>
    </source>
</reference>
<gene>
    <name evidence="2" type="ORF">Sangu_0526800</name>
</gene>
<sequence>MVDKNTTGQILERGTSEILAKSASVPESLEATCSGETGTDHLDNISNQDQCSEPSKDLAILLIEEGDLTHATQQDNNHSVDGEIGHKESQQTGTCSNSKVDVSEGTGISLLLKRSSSGRGHIVQSRSFTASNISYDDFL</sequence>
<protein>
    <submittedName>
        <fullName evidence="2">Uncharacterized protein</fullName>
    </submittedName>
</protein>
<dbReference type="AlphaFoldDB" id="A0AAW2Q907"/>
<accession>A0AAW2Q907</accession>
<evidence type="ECO:0000313" key="2">
    <source>
        <dbReference type="EMBL" id="KAL0364292.1"/>
    </source>
</evidence>
<evidence type="ECO:0000256" key="1">
    <source>
        <dbReference type="SAM" id="MobiDB-lite"/>
    </source>
</evidence>
<comment type="caution">
    <text evidence="2">The sequence shown here is derived from an EMBL/GenBank/DDBJ whole genome shotgun (WGS) entry which is preliminary data.</text>
</comment>
<proteinExistence type="predicted"/>
<feature type="region of interest" description="Disordered" evidence="1">
    <location>
        <begin position="1"/>
        <end position="50"/>
    </location>
</feature>
<dbReference type="EMBL" id="JACGWK010000003">
    <property type="protein sequence ID" value="KAL0364292.1"/>
    <property type="molecule type" value="Genomic_DNA"/>
</dbReference>
<reference evidence="2" key="1">
    <citation type="submission" date="2020-06" db="EMBL/GenBank/DDBJ databases">
        <authorList>
            <person name="Li T."/>
            <person name="Hu X."/>
            <person name="Zhang T."/>
            <person name="Song X."/>
            <person name="Zhang H."/>
            <person name="Dai N."/>
            <person name="Sheng W."/>
            <person name="Hou X."/>
            <person name="Wei L."/>
        </authorList>
    </citation>
    <scope>NUCLEOTIDE SEQUENCE</scope>
    <source>
        <strain evidence="2">G01</strain>
        <tissue evidence="2">Leaf</tissue>
    </source>
</reference>
<organism evidence="2">
    <name type="scientific">Sesamum angustifolium</name>
    <dbReference type="NCBI Taxonomy" id="2727405"/>
    <lineage>
        <taxon>Eukaryota</taxon>
        <taxon>Viridiplantae</taxon>
        <taxon>Streptophyta</taxon>
        <taxon>Embryophyta</taxon>
        <taxon>Tracheophyta</taxon>
        <taxon>Spermatophyta</taxon>
        <taxon>Magnoliopsida</taxon>
        <taxon>eudicotyledons</taxon>
        <taxon>Gunneridae</taxon>
        <taxon>Pentapetalae</taxon>
        <taxon>asterids</taxon>
        <taxon>lamiids</taxon>
        <taxon>Lamiales</taxon>
        <taxon>Pedaliaceae</taxon>
        <taxon>Sesamum</taxon>
    </lineage>
</organism>
<feature type="compositionally biased region" description="Polar residues" evidence="1">
    <location>
        <begin position="90"/>
        <end position="100"/>
    </location>
</feature>